<organism evidence="9 10">
    <name type="scientific">Candidatus Borkfalkia avistercoris</name>
    <dbReference type="NCBI Taxonomy" id="2838504"/>
    <lineage>
        <taxon>Bacteria</taxon>
        <taxon>Bacillati</taxon>
        <taxon>Bacillota</taxon>
        <taxon>Clostridia</taxon>
        <taxon>Christensenellales</taxon>
        <taxon>Christensenellaceae</taxon>
        <taxon>Candidatus Borkfalkia</taxon>
    </lineage>
</organism>
<keyword evidence="3" id="KW-0808">Transferase</keyword>
<evidence type="ECO:0000256" key="6">
    <source>
        <dbReference type="ARBA" id="ARBA00022840"/>
    </source>
</evidence>
<protein>
    <recommendedName>
        <fullName evidence="2">histidine kinase</fullName>
        <ecNumber evidence="2">2.7.13.3</ecNumber>
    </recommendedName>
</protein>
<dbReference type="InterPro" id="IPR005467">
    <property type="entry name" value="His_kinase_dom"/>
</dbReference>
<evidence type="ECO:0000256" key="5">
    <source>
        <dbReference type="ARBA" id="ARBA00022777"/>
    </source>
</evidence>
<evidence type="ECO:0000256" key="7">
    <source>
        <dbReference type="ARBA" id="ARBA00023012"/>
    </source>
</evidence>
<dbReference type="PANTHER" id="PTHR44936">
    <property type="entry name" value="SENSOR PROTEIN CREC"/>
    <property type="match status" value="1"/>
</dbReference>
<evidence type="ECO:0000313" key="9">
    <source>
        <dbReference type="EMBL" id="HIZ03399.1"/>
    </source>
</evidence>
<dbReference type="EC" id="2.7.13.3" evidence="2"/>
<reference evidence="9" key="1">
    <citation type="journal article" date="2021" name="PeerJ">
        <title>Extensive microbial diversity within the chicken gut microbiome revealed by metagenomics and culture.</title>
        <authorList>
            <person name="Gilroy R."/>
            <person name="Ravi A."/>
            <person name="Getino M."/>
            <person name="Pursley I."/>
            <person name="Horton D.L."/>
            <person name="Alikhan N.F."/>
            <person name="Baker D."/>
            <person name="Gharbi K."/>
            <person name="Hall N."/>
            <person name="Watson M."/>
            <person name="Adriaenssens E.M."/>
            <person name="Foster-Nyarko E."/>
            <person name="Jarju S."/>
            <person name="Secka A."/>
            <person name="Antonio M."/>
            <person name="Oren A."/>
            <person name="Chaudhuri R.R."/>
            <person name="La Ragione R."/>
            <person name="Hildebrand F."/>
            <person name="Pallen M.J."/>
        </authorList>
    </citation>
    <scope>NUCLEOTIDE SEQUENCE</scope>
    <source>
        <strain evidence="9">CHK187-5294</strain>
    </source>
</reference>
<evidence type="ECO:0000259" key="8">
    <source>
        <dbReference type="PROSITE" id="PS50109"/>
    </source>
</evidence>
<name>A0A9D2CYY8_9FIRM</name>
<keyword evidence="6 9" id="KW-0067">ATP-binding</keyword>
<dbReference type="Proteomes" id="UP000824132">
    <property type="component" value="Unassembled WGS sequence"/>
</dbReference>
<dbReference type="EMBL" id="DXCL01000024">
    <property type="protein sequence ID" value="HIZ03399.1"/>
    <property type="molecule type" value="Genomic_DNA"/>
</dbReference>
<accession>A0A9D2CYY8</accession>
<feature type="domain" description="Histidine kinase" evidence="8">
    <location>
        <begin position="1"/>
        <end position="106"/>
    </location>
</feature>
<dbReference type="SUPFAM" id="SSF55874">
    <property type="entry name" value="ATPase domain of HSP90 chaperone/DNA topoisomerase II/histidine kinase"/>
    <property type="match status" value="1"/>
</dbReference>
<dbReference type="Pfam" id="PF02518">
    <property type="entry name" value="HATPase_c"/>
    <property type="match status" value="1"/>
</dbReference>
<dbReference type="Gene3D" id="3.30.565.10">
    <property type="entry name" value="Histidine kinase-like ATPase, C-terminal domain"/>
    <property type="match status" value="1"/>
</dbReference>
<dbReference type="InterPro" id="IPR004358">
    <property type="entry name" value="Sig_transdc_His_kin-like_C"/>
</dbReference>
<dbReference type="GO" id="GO:0000160">
    <property type="term" value="P:phosphorelay signal transduction system"/>
    <property type="evidence" value="ECO:0007669"/>
    <property type="project" value="UniProtKB-KW"/>
</dbReference>
<comment type="catalytic activity">
    <reaction evidence="1">
        <text>ATP + protein L-histidine = ADP + protein N-phospho-L-histidine.</text>
        <dbReference type="EC" id="2.7.13.3"/>
    </reaction>
</comment>
<comment type="caution">
    <text evidence="9">The sequence shown here is derived from an EMBL/GenBank/DDBJ whole genome shotgun (WGS) entry which is preliminary data.</text>
</comment>
<proteinExistence type="predicted"/>
<keyword evidence="4" id="KW-0547">Nucleotide-binding</keyword>
<evidence type="ECO:0000256" key="1">
    <source>
        <dbReference type="ARBA" id="ARBA00000085"/>
    </source>
</evidence>
<reference evidence="9" key="2">
    <citation type="submission" date="2021-04" db="EMBL/GenBank/DDBJ databases">
        <authorList>
            <person name="Gilroy R."/>
        </authorList>
    </citation>
    <scope>NUCLEOTIDE SEQUENCE</scope>
    <source>
        <strain evidence="9">CHK187-5294</strain>
    </source>
</reference>
<evidence type="ECO:0000313" key="10">
    <source>
        <dbReference type="Proteomes" id="UP000824132"/>
    </source>
</evidence>
<evidence type="ECO:0000256" key="4">
    <source>
        <dbReference type="ARBA" id="ARBA00022741"/>
    </source>
</evidence>
<dbReference type="GO" id="GO:0005524">
    <property type="term" value="F:ATP binding"/>
    <property type="evidence" value="ECO:0007669"/>
    <property type="project" value="UniProtKB-KW"/>
</dbReference>
<evidence type="ECO:0000256" key="3">
    <source>
        <dbReference type="ARBA" id="ARBA00022679"/>
    </source>
</evidence>
<dbReference type="PROSITE" id="PS50109">
    <property type="entry name" value="HIS_KIN"/>
    <property type="match status" value="1"/>
</dbReference>
<keyword evidence="7" id="KW-0902">Two-component regulatory system</keyword>
<dbReference type="GO" id="GO:0004673">
    <property type="term" value="F:protein histidine kinase activity"/>
    <property type="evidence" value="ECO:0007669"/>
    <property type="project" value="UniProtKB-EC"/>
</dbReference>
<dbReference type="InterPro" id="IPR050980">
    <property type="entry name" value="2C_sensor_his_kinase"/>
</dbReference>
<dbReference type="InterPro" id="IPR036890">
    <property type="entry name" value="HATPase_C_sf"/>
</dbReference>
<gene>
    <name evidence="9" type="ORF">H9727_03850</name>
</gene>
<dbReference type="InterPro" id="IPR003594">
    <property type="entry name" value="HATPase_dom"/>
</dbReference>
<dbReference type="PRINTS" id="PR00344">
    <property type="entry name" value="BCTRLSENSOR"/>
</dbReference>
<dbReference type="PANTHER" id="PTHR44936:SF10">
    <property type="entry name" value="SENSOR PROTEIN RSTB"/>
    <property type="match status" value="1"/>
</dbReference>
<dbReference type="AlphaFoldDB" id="A0A9D2CYY8"/>
<evidence type="ECO:0000256" key="2">
    <source>
        <dbReference type="ARBA" id="ARBA00012438"/>
    </source>
</evidence>
<sequence>MRELALNVLDIAENSLAAGAKLIGISLSFDTAKDTMRIEIDDDGCGMDEETLRKVTDPFTTSRKTRSVGMGLPLFKYSAESAGGSFSIASQKGKGTKVCAQYRIGHIDRMPLGDFGGVVLQLVTMNPKVDFCISVTDGEHSGVLDTREVKSVLGEDIPLGAPEVRAFLKDYIQENLVSIYGGRL</sequence>
<keyword evidence="5" id="KW-0418">Kinase</keyword>